<comment type="caution">
    <text evidence="2">The sequence shown here is derived from an EMBL/GenBank/DDBJ whole genome shotgun (WGS) entry which is preliminary data.</text>
</comment>
<evidence type="ECO:0000313" key="3">
    <source>
        <dbReference type="Proteomes" id="UP000250321"/>
    </source>
</evidence>
<sequence>MPIPPTASVWGLCLGPVNFMGMLCLLKKLVVICLSWIPETTEPMYSYQISMPKQGNGMKFLG</sequence>
<feature type="transmembrane region" description="Helical" evidence="1">
    <location>
        <begin position="6"/>
        <end position="26"/>
    </location>
</feature>
<accession>A0A314UBF9</accession>
<dbReference type="AlphaFoldDB" id="A0A314UBF9"/>
<protein>
    <submittedName>
        <fullName evidence="2">Uncharacterized protein</fullName>
    </submittedName>
</protein>
<dbReference type="EMBL" id="PJQY01003812">
    <property type="protein sequence ID" value="PQM34448.1"/>
    <property type="molecule type" value="Genomic_DNA"/>
</dbReference>
<reference evidence="2 3" key="1">
    <citation type="submission" date="2018-02" db="EMBL/GenBank/DDBJ databases">
        <title>Draft genome of wild Prunus yedoensis var. nudiflora.</title>
        <authorList>
            <person name="Baek S."/>
            <person name="Kim J.-H."/>
            <person name="Choi K."/>
            <person name="Kim G.-B."/>
            <person name="Cho A."/>
            <person name="Jang H."/>
            <person name="Shin C.-H."/>
            <person name="Yu H.-J."/>
            <person name="Mun J.-H."/>
        </authorList>
    </citation>
    <scope>NUCLEOTIDE SEQUENCE [LARGE SCALE GENOMIC DNA]</scope>
    <source>
        <strain evidence="3">cv. Jeju island</strain>
        <tissue evidence="2">Leaf</tissue>
    </source>
</reference>
<name>A0A314UBF9_PRUYE</name>
<keyword evidence="1" id="KW-1133">Transmembrane helix</keyword>
<evidence type="ECO:0000256" key="1">
    <source>
        <dbReference type="SAM" id="Phobius"/>
    </source>
</evidence>
<dbReference type="Proteomes" id="UP000250321">
    <property type="component" value="Unassembled WGS sequence"/>
</dbReference>
<keyword evidence="1" id="KW-0472">Membrane</keyword>
<evidence type="ECO:0000313" key="2">
    <source>
        <dbReference type="EMBL" id="PQM34448.1"/>
    </source>
</evidence>
<gene>
    <name evidence="2" type="ORF">Pyn_22824</name>
</gene>
<keyword evidence="1" id="KW-0812">Transmembrane</keyword>
<keyword evidence="3" id="KW-1185">Reference proteome</keyword>
<organism evidence="2 3">
    <name type="scientific">Prunus yedoensis var. nudiflora</name>
    <dbReference type="NCBI Taxonomy" id="2094558"/>
    <lineage>
        <taxon>Eukaryota</taxon>
        <taxon>Viridiplantae</taxon>
        <taxon>Streptophyta</taxon>
        <taxon>Embryophyta</taxon>
        <taxon>Tracheophyta</taxon>
        <taxon>Spermatophyta</taxon>
        <taxon>Magnoliopsida</taxon>
        <taxon>eudicotyledons</taxon>
        <taxon>Gunneridae</taxon>
        <taxon>Pentapetalae</taxon>
        <taxon>rosids</taxon>
        <taxon>fabids</taxon>
        <taxon>Rosales</taxon>
        <taxon>Rosaceae</taxon>
        <taxon>Amygdaloideae</taxon>
        <taxon>Amygdaleae</taxon>
        <taxon>Prunus</taxon>
    </lineage>
</organism>
<proteinExistence type="predicted"/>